<name>A0A9P6GPY1_9PLEO</name>
<dbReference type="EMBL" id="WJXW01000002">
    <property type="protein sequence ID" value="KAF9739261.1"/>
    <property type="molecule type" value="Genomic_DNA"/>
</dbReference>
<protein>
    <submittedName>
        <fullName evidence="2">Uncharacterized protein</fullName>
    </submittedName>
</protein>
<feature type="region of interest" description="Disordered" evidence="1">
    <location>
        <begin position="69"/>
        <end position="192"/>
    </location>
</feature>
<evidence type="ECO:0000313" key="2">
    <source>
        <dbReference type="EMBL" id="KAF9739261.1"/>
    </source>
</evidence>
<reference evidence="2" key="1">
    <citation type="journal article" date="2020" name="Mol. Plant Microbe Interact.">
        <title>Genome Sequence of the Biocontrol Agent Coniothyrium minitans strain Conio (IMI 134523).</title>
        <authorList>
            <person name="Patel D."/>
            <person name="Shittu T.A."/>
            <person name="Baroncelli R."/>
            <person name="Muthumeenakshi S."/>
            <person name="Osborne T.H."/>
            <person name="Janganan T.K."/>
            <person name="Sreenivasaprasad S."/>
        </authorList>
    </citation>
    <scope>NUCLEOTIDE SEQUENCE</scope>
    <source>
        <strain evidence="2">Conio</strain>
    </source>
</reference>
<gene>
    <name evidence="2" type="ORF">PMIN01_01895</name>
</gene>
<keyword evidence="3" id="KW-1185">Reference proteome</keyword>
<feature type="compositionally biased region" description="Low complexity" evidence="1">
    <location>
        <begin position="164"/>
        <end position="175"/>
    </location>
</feature>
<evidence type="ECO:0000313" key="3">
    <source>
        <dbReference type="Proteomes" id="UP000756921"/>
    </source>
</evidence>
<organism evidence="2 3">
    <name type="scientific">Paraphaeosphaeria minitans</name>
    <dbReference type="NCBI Taxonomy" id="565426"/>
    <lineage>
        <taxon>Eukaryota</taxon>
        <taxon>Fungi</taxon>
        <taxon>Dikarya</taxon>
        <taxon>Ascomycota</taxon>
        <taxon>Pezizomycotina</taxon>
        <taxon>Dothideomycetes</taxon>
        <taxon>Pleosporomycetidae</taxon>
        <taxon>Pleosporales</taxon>
        <taxon>Massarineae</taxon>
        <taxon>Didymosphaeriaceae</taxon>
        <taxon>Paraphaeosphaeria</taxon>
    </lineage>
</organism>
<feature type="compositionally biased region" description="Basic and acidic residues" evidence="1">
    <location>
        <begin position="270"/>
        <end position="288"/>
    </location>
</feature>
<feature type="region of interest" description="Disordered" evidence="1">
    <location>
        <begin position="226"/>
        <end position="288"/>
    </location>
</feature>
<feature type="compositionally biased region" description="Polar residues" evidence="1">
    <location>
        <begin position="127"/>
        <end position="136"/>
    </location>
</feature>
<dbReference type="OrthoDB" id="5226159at2759"/>
<comment type="caution">
    <text evidence="2">The sequence shown here is derived from an EMBL/GenBank/DDBJ whole genome shotgun (WGS) entry which is preliminary data.</text>
</comment>
<proteinExistence type="predicted"/>
<sequence>MGFKTTVNNIKRNLLCCRKEKKKPLLKIGPTTDVRRMDITEGMPDLTEADAKLIQEKATHDAYRLLSLQSHPPTQPTTPLPTTPTDPFASSSALSPAPTDPFASAAPSAAASTTHLPSPSSAHSRSRLNANPNPNQHPAGAESTGEKEGEGGVGKKIWDRTRRLSGLSRRSSTRSAALYTPSRRRDEPAAGVVIELEDSQRYEEEKDALDTKAGASVTVSGIGKGFEVVGTVGGTPTKEGKVKAGAGAGAPGRGRVVSSPLIERAGNAGHFDRESSEDEVERRPLVRV</sequence>
<dbReference type="AlphaFoldDB" id="A0A9P6GPY1"/>
<feature type="compositionally biased region" description="Low complexity" evidence="1">
    <location>
        <begin position="85"/>
        <end position="123"/>
    </location>
</feature>
<evidence type="ECO:0000256" key="1">
    <source>
        <dbReference type="SAM" id="MobiDB-lite"/>
    </source>
</evidence>
<feature type="compositionally biased region" description="Pro residues" evidence="1">
    <location>
        <begin position="73"/>
        <end position="84"/>
    </location>
</feature>
<accession>A0A9P6GPY1</accession>
<dbReference type="Proteomes" id="UP000756921">
    <property type="component" value="Unassembled WGS sequence"/>
</dbReference>